<feature type="domain" description="AMP-dependent synthetase/ligase" evidence="4">
    <location>
        <begin position="50"/>
        <end position="416"/>
    </location>
</feature>
<dbReference type="PANTHER" id="PTHR43767:SF1">
    <property type="entry name" value="NONRIBOSOMAL PEPTIDE SYNTHASE PES1 (EUROFUNG)-RELATED"/>
    <property type="match status" value="1"/>
</dbReference>
<dbReference type="InterPro" id="IPR020845">
    <property type="entry name" value="AMP-binding_CS"/>
</dbReference>
<dbReference type="PANTHER" id="PTHR43767">
    <property type="entry name" value="LONG-CHAIN-FATTY-ACID--COA LIGASE"/>
    <property type="match status" value="1"/>
</dbReference>
<dbReference type="InterPro" id="IPR045851">
    <property type="entry name" value="AMP-bd_C_sf"/>
</dbReference>
<dbReference type="FunFam" id="3.30.300.30:FF:000008">
    <property type="entry name" value="2,3-dihydroxybenzoate-AMP ligase"/>
    <property type="match status" value="1"/>
</dbReference>
<dbReference type="STRING" id="861298.SAMN04488136_1467"/>
<dbReference type="Proteomes" id="UP000198854">
    <property type="component" value="Unassembled WGS sequence"/>
</dbReference>
<dbReference type="InterPro" id="IPR050237">
    <property type="entry name" value="ATP-dep_AMP-bd_enzyme"/>
</dbReference>
<evidence type="ECO:0000313" key="6">
    <source>
        <dbReference type="EMBL" id="SDI02565.1"/>
    </source>
</evidence>
<dbReference type="GO" id="GO:0008668">
    <property type="term" value="F:2,3-dihydroxybenzoate--[aryl-carrier protein] ligase"/>
    <property type="evidence" value="ECO:0007669"/>
    <property type="project" value="InterPro"/>
</dbReference>
<dbReference type="PROSITE" id="PS00455">
    <property type="entry name" value="AMP_BINDING"/>
    <property type="match status" value="1"/>
</dbReference>
<dbReference type="CDD" id="cd05920">
    <property type="entry name" value="23DHB-AMP_lg"/>
    <property type="match status" value="1"/>
</dbReference>
<dbReference type="Pfam" id="PF00501">
    <property type="entry name" value="AMP-binding"/>
    <property type="match status" value="1"/>
</dbReference>
<proteinExistence type="inferred from homology"/>
<dbReference type="InterPro" id="IPR011963">
    <property type="entry name" value="DHB_AMP_lig"/>
</dbReference>
<dbReference type="Gene3D" id="2.30.38.10">
    <property type="entry name" value="Luciferase, Domain 3"/>
    <property type="match status" value="1"/>
</dbReference>
<dbReference type="Pfam" id="PF13193">
    <property type="entry name" value="AMP-binding_C"/>
    <property type="match status" value="1"/>
</dbReference>
<dbReference type="Gene3D" id="3.40.50.980">
    <property type="match status" value="2"/>
</dbReference>
<comment type="pathway">
    <text evidence="1">Siderophore biosynthesis.</text>
</comment>
<dbReference type="EMBL" id="FNDD01000046">
    <property type="protein sequence ID" value="SDI02565.1"/>
    <property type="molecule type" value="Genomic_DNA"/>
</dbReference>
<evidence type="ECO:0000259" key="4">
    <source>
        <dbReference type="Pfam" id="PF00501"/>
    </source>
</evidence>
<name>A0A1G8H7H7_9VIBR</name>
<evidence type="ECO:0000256" key="3">
    <source>
        <dbReference type="ARBA" id="ARBA00022598"/>
    </source>
</evidence>
<dbReference type="GO" id="GO:0019290">
    <property type="term" value="P:siderophore biosynthetic process"/>
    <property type="evidence" value="ECO:0007669"/>
    <property type="project" value="InterPro"/>
</dbReference>
<sequence length="554" mass="61518">MTDNAMTNHSKINTSITADAIEFTPWPEHLAKQYRQLGYWQDKTLLDYLRDSVEAYPDHPAIVCGEREISYRDLHQQIAQLATGFEQLGLKAGDNVVLQMTNVAEFYMCFFALVQKGVRPIMALPAHRSSEIRYFCQHANAKAYIINGEERQFDYQKLACEVLEACPSLAHVIVKGECHYPDNDKFVTLASCYQHADYQQTANPEQVAFFQLSGGTTGTPKLIPRSHNDYAYSVVGSVDICQFDHQTKYLCALPVAHNFPFSSPGALGVFWAGGTVVLTKDPTPQAAFAVIEKHQVNVSGIVPPLALLWMDHAANTEYDISSLALLQVGGAKFSESAARRVPQTLGCKLQQIFGMAEGLVNYTRLDDPEEVMFATQGRPISAHDQVMVVDEDGMPVKPGEEGFLLTQGPYTIRGYYKAPEHNQRSFNSHGFYITGDIVKLTEDGNIVVTGRDKDQINRGGEKVAAEEVENQLLRHSAVHDAALIAIPDDYLGERSCAVVVLSGEEQVKAITLKRFLRDAGLADFKIPDQVHFVDQLPKTSVGKIDKKALRAQYQ</sequence>
<dbReference type="InterPro" id="IPR025110">
    <property type="entry name" value="AMP-bd_C"/>
</dbReference>
<evidence type="ECO:0000256" key="2">
    <source>
        <dbReference type="ARBA" id="ARBA00006432"/>
    </source>
</evidence>
<dbReference type="Gene3D" id="3.30.300.30">
    <property type="match status" value="1"/>
</dbReference>
<evidence type="ECO:0000256" key="1">
    <source>
        <dbReference type="ARBA" id="ARBA00004924"/>
    </source>
</evidence>
<gene>
    <name evidence="6" type="ORF">SAMN04488136_1467</name>
</gene>
<keyword evidence="7" id="KW-1185">Reference proteome</keyword>
<dbReference type="FunFam" id="2.30.38.10:FF:000003">
    <property type="entry name" value="Vibriobactin-specific 2,3-dihydroxybenzoate-AMP ligase"/>
    <property type="match status" value="1"/>
</dbReference>
<dbReference type="AlphaFoldDB" id="A0A1G8H7H7"/>
<reference evidence="6 7" key="1">
    <citation type="submission" date="2016-10" db="EMBL/GenBank/DDBJ databases">
        <authorList>
            <person name="de Groot N.N."/>
        </authorList>
    </citation>
    <scope>NUCLEOTIDE SEQUENCE [LARGE SCALE GENOMIC DNA]</scope>
    <source>
        <strain evidence="6 7">CGMCC 1.10228</strain>
    </source>
</reference>
<accession>A0A1G8H7H7</accession>
<evidence type="ECO:0000259" key="5">
    <source>
        <dbReference type="Pfam" id="PF13193"/>
    </source>
</evidence>
<dbReference type="InterPro" id="IPR000873">
    <property type="entry name" value="AMP-dep_synth/lig_dom"/>
</dbReference>
<evidence type="ECO:0000313" key="7">
    <source>
        <dbReference type="Proteomes" id="UP000198854"/>
    </source>
</evidence>
<protein>
    <submittedName>
        <fullName evidence="6">2,3-dihydroxybenzoate-AMP ligase</fullName>
    </submittedName>
</protein>
<comment type="similarity">
    <text evidence="2">Belongs to the ATP-dependent AMP-binding enzyme family.</text>
</comment>
<dbReference type="NCBIfam" id="TIGR02275">
    <property type="entry name" value="DHB_AMP_lig"/>
    <property type="match status" value="1"/>
</dbReference>
<keyword evidence="3 6" id="KW-0436">Ligase</keyword>
<dbReference type="SUPFAM" id="SSF56801">
    <property type="entry name" value="Acetyl-CoA synthetase-like"/>
    <property type="match status" value="1"/>
</dbReference>
<organism evidence="6 7">
    <name type="scientific">Vibrio xiamenensis</name>
    <dbReference type="NCBI Taxonomy" id="861298"/>
    <lineage>
        <taxon>Bacteria</taxon>
        <taxon>Pseudomonadati</taxon>
        <taxon>Pseudomonadota</taxon>
        <taxon>Gammaproteobacteria</taxon>
        <taxon>Vibrionales</taxon>
        <taxon>Vibrionaceae</taxon>
        <taxon>Vibrio</taxon>
    </lineage>
</organism>
<feature type="domain" description="AMP-binding enzyme C-terminal" evidence="5">
    <location>
        <begin position="467"/>
        <end position="543"/>
    </location>
</feature>